<feature type="region of interest" description="Disordered" evidence="1">
    <location>
        <begin position="34"/>
        <end position="55"/>
    </location>
</feature>
<organism evidence="2 3">
    <name type="scientific">Romanomermis culicivorax</name>
    <name type="common">Nematode worm</name>
    <dbReference type="NCBI Taxonomy" id="13658"/>
    <lineage>
        <taxon>Eukaryota</taxon>
        <taxon>Metazoa</taxon>
        <taxon>Ecdysozoa</taxon>
        <taxon>Nematoda</taxon>
        <taxon>Enoplea</taxon>
        <taxon>Dorylaimia</taxon>
        <taxon>Mermithida</taxon>
        <taxon>Mermithoidea</taxon>
        <taxon>Mermithidae</taxon>
        <taxon>Romanomermis</taxon>
    </lineage>
</organism>
<evidence type="ECO:0000313" key="2">
    <source>
        <dbReference type="Proteomes" id="UP000887565"/>
    </source>
</evidence>
<protein>
    <submittedName>
        <fullName evidence="3">Uncharacterized protein</fullName>
    </submittedName>
</protein>
<sequence>MQRNNTGYYTAPTECNPICPQGVQLPSGFYRLLPRDSKPLKDDGYSEDSDPNEIQDVQIPDWVNISKDILENLKAGGSYWDLEEAEEILQIDDDKLLLKDKAYK</sequence>
<dbReference type="Proteomes" id="UP000887565">
    <property type="component" value="Unplaced"/>
</dbReference>
<evidence type="ECO:0000256" key="1">
    <source>
        <dbReference type="SAM" id="MobiDB-lite"/>
    </source>
</evidence>
<dbReference type="AlphaFoldDB" id="A0A915JJE9"/>
<feature type="compositionally biased region" description="Basic and acidic residues" evidence="1">
    <location>
        <begin position="34"/>
        <end position="44"/>
    </location>
</feature>
<proteinExistence type="predicted"/>
<evidence type="ECO:0000313" key="3">
    <source>
        <dbReference type="WBParaSite" id="nRc.2.0.1.t26294-RA"/>
    </source>
</evidence>
<keyword evidence="2" id="KW-1185">Reference proteome</keyword>
<name>A0A915JJE9_ROMCU</name>
<dbReference type="WBParaSite" id="nRc.2.0.1.t26294-RA">
    <property type="protein sequence ID" value="nRc.2.0.1.t26294-RA"/>
    <property type="gene ID" value="nRc.2.0.1.g26294"/>
</dbReference>
<reference evidence="3" key="1">
    <citation type="submission" date="2022-11" db="UniProtKB">
        <authorList>
            <consortium name="WormBaseParasite"/>
        </authorList>
    </citation>
    <scope>IDENTIFICATION</scope>
</reference>
<accession>A0A915JJE9</accession>